<evidence type="ECO:0000313" key="10">
    <source>
        <dbReference type="EMBL" id="QHR85499.1"/>
    </source>
</evidence>
<dbReference type="GO" id="GO:0008033">
    <property type="term" value="P:tRNA processing"/>
    <property type="evidence" value="ECO:0007669"/>
    <property type="project" value="UniProtKB-KW"/>
</dbReference>
<evidence type="ECO:0000256" key="7">
    <source>
        <dbReference type="SAM" id="Phobius"/>
    </source>
</evidence>
<evidence type="ECO:0000259" key="8">
    <source>
        <dbReference type="Pfam" id="PF01348"/>
    </source>
</evidence>
<keyword evidence="7" id="KW-1133">Transmembrane helix</keyword>
<dbReference type="GO" id="GO:0006397">
    <property type="term" value="P:mRNA processing"/>
    <property type="evidence" value="ECO:0007669"/>
    <property type="project" value="UniProtKB-KW"/>
</dbReference>
<protein>
    <recommendedName>
        <fullName evidence="6">Maturase K</fullName>
    </recommendedName>
    <alternativeName>
        <fullName evidence="6">Intron maturase</fullName>
    </alternativeName>
</protein>
<dbReference type="PANTHER" id="PTHR34811:SF1">
    <property type="entry name" value="MATURASE K"/>
    <property type="match status" value="1"/>
</dbReference>
<geneLocation type="plastid" evidence="10"/>
<evidence type="ECO:0000256" key="3">
    <source>
        <dbReference type="ARBA" id="ARBA00022664"/>
    </source>
</evidence>
<dbReference type="InterPro" id="IPR002866">
    <property type="entry name" value="Maturase_MatK"/>
</dbReference>
<dbReference type="Pfam" id="PF01348">
    <property type="entry name" value="Intron_maturas2"/>
    <property type="match status" value="1"/>
</dbReference>
<dbReference type="Pfam" id="PF01824">
    <property type="entry name" value="MatK_N"/>
    <property type="match status" value="1"/>
</dbReference>
<evidence type="ECO:0000256" key="6">
    <source>
        <dbReference type="HAMAP-Rule" id="MF_01390"/>
    </source>
</evidence>
<organism evidence="10">
    <name type="scientific">Aeginetia indica</name>
    <dbReference type="NCBI Taxonomy" id="290220"/>
    <lineage>
        <taxon>Eukaryota</taxon>
        <taxon>Viridiplantae</taxon>
        <taxon>Streptophyta</taxon>
        <taxon>Embryophyta</taxon>
        <taxon>Tracheophyta</taxon>
        <taxon>Spermatophyta</taxon>
        <taxon>Magnoliopsida</taxon>
        <taxon>eudicotyledons</taxon>
        <taxon>Gunneridae</taxon>
        <taxon>Pentapetalae</taxon>
        <taxon>asterids</taxon>
        <taxon>lamiids</taxon>
        <taxon>Lamiales</taxon>
        <taxon>Orobanchaceae</taxon>
        <taxon>Buchnereae</taxon>
        <taxon>Aeginetia</taxon>
    </lineage>
</organism>
<proteinExistence type="inferred from homology"/>
<dbReference type="PANTHER" id="PTHR34811">
    <property type="entry name" value="MATURASE K"/>
    <property type="match status" value="1"/>
</dbReference>
<accession>A0A6B9XP74</accession>
<dbReference type="EMBL" id="MN529629">
    <property type="protein sequence ID" value="QHR85499.1"/>
    <property type="molecule type" value="Genomic_DNA"/>
</dbReference>
<keyword evidence="7" id="KW-0812">Transmembrane</keyword>
<feature type="domain" description="Domain X" evidence="8">
    <location>
        <begin position="354"/>
        <end position="469"/>
    </location>
</feature>
<feature type="transmembrane region" description="Helical" evidence="7">
    <location>
        <begin position="190"/>
        <end position="209"/>
    </location>
</feature>
<dbReference type="GO" id="GO:0008380">
    <property type="term" value="P:RNA splicing"/>
    <property type="evidence" value="ECO:0007669"/>
    <property type="project" value="UniProtKB-UniRule"/>
</dbReference>
<keyword evidence="4 6" id="KW-0819">tRNA processing</keyword>
<evidence type="ECO:0000256" key="2">
    <source>
        <dbReference type="ARBA" id="ARBA00022640"/>
    </source>
</evidence>
<dbReference type="GO" id="GO:0003723">
    <property type="term" value="F:RNA binding"/>
    <property type="evidence" value="ECO:0007669"/>
    <property type="project" value="UniProtKB-KW"/>
</dbReference>
<keyword evidence="7" id="KW-0472">Membrane</keyword>
<keyword evidence="2 10" id="KW-0934">Plastid</keyword>
<evidence type="ECO:0000256" key="4">
    <source>
        <dbReference type="ARBA" id="ARBA00022694"/>
    </source>
</evidence>
<dbReference type="HAMAP" id="MF_01390">
    <property type="entry name" value="MatK"/>
    <property type="match status" value="1"/>
</dbReference>
<dbReference type="InterPro" id="IPR024937">
    <property type="entry name" value="Domain_X"/>
</dbReference>
<gene>
    <name evidence="6 10" type="primary">matK</name>
</gene>
<comment type="subcellular location">
    <subcellularLocation>
        <location evidence="6">Plastid</location>
        <location evidence="6">Chloroplast</location>
    </subcellularLocation>
</comment>
<comment type="similarity">
    <text evidence="1 6">Belongs to the intron maturase 2 family. MatK subfamily.</text>
</comment>
<dbReference type="AlphaFoldDB" id="A0A6B9XP74"/>
<evidence type="ECO:0000259" key="9">
    <source>
        <dbReference type="Pfam" id="PF01824"/>
    </source>
</evidence>
<comment type="function">
    <text evidence="6">Usually encoded in the trnK tRNA gene intron. Probably assists in splicing its own and other chloroplast group II introns.</text>
</comment>
<evidence type="ECO:0000256" key="5">
    <source>
        <dbReference type="ARBA" id="ARBA00022884"/>
    </source>
</evidence>
<reference evidence="10" key="1">
    <citation type="submission" date="2019-09" db="EMBL/GenBank/DDBJ databases">
        <title>The loss of photosynthesis pathway in a holoparasitic plant Aeginetia indica revealed by plastid genome and transcriptome sequencing.</title>
        <authorList>
            <person name="Chen J."/>
            <person name="Yu R."/>
            <person name="Dai J."/>
            <person name="Liu Y."/>
            <person name="Zhou R."/>
        </authorList>
    </citation>
    <scope>NUCLEOTIDE SEQUENCE</scope>
</reference>
<evidence type="ECO:0000256" key="1">
    <source>
        <dbReference type="ARBA" id="ARBA00006621"/>
    </source>
</evidence>
<sequence>MDKIQKYLQLERFQQKDFLYPLLFQEYTYAIAHAHGFYSLLIVKRVITRMYRQNYFFFYQKYFNQNIFGVHNKNFYYQILYEGFAFIVEIPFYLRLISRIKGKNKKIVTYQNLRSIHSIFPFLEDNFSHLKIFLYKLIPYYIHAEILVQTFRYWVKDASSLHFLRFFIYFISPISSMKTSSYLFKINKKLVLFLYNYYLGEYESIFVFLFNKSSHLRLKYFIVFIERIYFFVKIECLVKLFIKVKDFQTNLWLVKEPCIHYIRLKKKSLMASKGTSLFMKKWQYLVIFFFQCHFSLWFFQKKIKKNFLYKYSFEILGYFSSFRSKYYVIRSQSIKNSFIINNVINKNKRETLVSIIPLLGTLTKAKFCNVLGHPISKPNWTDFSYYNIINLFGCICRNLSHYHSGVSSKKNLYRIKYILYFSCVLTLARKHKSTVRTFLKKKNSDLIKEFFMSEEDFLFFTFPKVYSNFHRVLNRRRFWYLDIFYININDLSTQKNYRNKI</sequence>
<keyword evidence="3 6" id="KW-0507">mRNA processing</keyword>
<dbReference type="GO" id="GO:0009507">
    <property type="term" value="C:chloroplast"/>
    <property type="evidence" value="ECO:0007669"/>
    <property type="project" value="UniProtKB-SubCell"/>
</dbReference>
<feature type="transmembrane region" description="Helical" evidence="7">
    <location>
        <begin position="75"/>
        <end position="96"/>
    </location>
</feature>
<name>A0A6B9XP74_9LAMI</name>
<keyword evidence="5 6" id="KW-0694">RNA-binding</keyword>
<dbReference type="InterPro" id="IPR024942">
    <property type="entry name" value="Maturase_MatK_N"/>
</dbReference>
<feature type="domain" description="Maturase MatK N-terminal" evidence="9">
    <location>
        <begin position="1"/>
        <end position="317"/>
    </location>
</feature>
<feature type="transmembrane region" description="Helical" evidence="7">
    <location>
        <begin position="282"/>
        <end position="299"/>
    </location>
</feature>